<feature type="signal peptide" evidence="1">
    <location>
        <begin position="1"/>
        <end position="20"/>
    </location>
</feature>
<dbReference type="EMBL" id="JAAIYP010000036">
    <property type="protein sequence ID" value="NFV80314.1"/>
    <property type="molecule type" value="Genomic_DNA"/>
</dbReference>
<reference evidence="3 4" key="1">
    <citation type="submission" date="2020-02" db="EMBL/GenBank/DDBJ databases">
        <authorList>
            <person name="Dziuba M."/>
            <person name="Kuznetsov B."/>
            <person name="Mardanov A."/>
            <person name="Ravin N."/>
            <person name="Grouzdev D."/>
        </authorList>
    </citation>
    <scope>NUCLEOTIDE SEQUENCE [LARGE SCALE GENOMIC DNA]</scope>
    <source>
        <strain evidence="3 4">SpK</strain>
    </source>
</reference>
<feature type="domain" description="VWFA" evidence="2">
    <location>
        <begin position="176"/>
        <end position="354"/>
    </location>
</feature>
<evidence type="ECO:0000259" key="2">
    <source>
        <dbReference type="PROSITE" id="PS50234"/>
    </source>
</evidence>
<accession>A0A7C9UZF7</accession>
<evidence type="ECO:0000313" key="4">
    <source>
        <dbReference type="Proteomes" id="UP000480684"/>
    </source>
</evidence>
<sequence>MVRQGGGAALAVLMSAGLLAGCQSAPEEKASSAAGMVVPSPSSARAAAPVAKPMFAVLPGAMLQEQDTARFPDAAANGWQVVEEAPVSTFSLDVDTASYAFVRRLVREGRKPPPQAVRVEEMVNYFPYAYPAPERREDVLGATLTVTPSPWKDGAKLLHVGLKGWDVARTGRPPANLTFLIDVSGSMSPEDRLPLIQKSLRQLGEGLGSDDKVAIVTYAGVSAVALPPTSAAELPRILAAVDGLRAGGGTAGAQGIKTAYELARQMYDPQAINRVVLATDGDFNVGVTDNRSLEAMVVEQRRAGIYLTVLGVGRDNLNDALTQRLAQAGNGQAAYLDSIQESRKLWIEQLGASMVPLADDAKIQVEFNPAQVAEYRLVGYETRMLKRTDFSDDRVDAGDLGSGHSVTAIYEFTPKDSSARLTEPLRYGKKGKRAQDEGSLEYAYIKLRAKLPGAKDSRVSNWPVGRAQEVTTLAQASDDVRFSVAVAGYAQLLRGEWNGGAEGWDRTIALADGARGADPYGWRAEAVQLMRTARDLR</sequence>
<evidence type="ECO:0000313" key="3">
    <source>
        <dbReference type="EMBL" id="NFV80314.1"/>
    </source>
</evidence>
<dbReference type="PANTHER" id="PTHR10166">
    <property type="entry name" value="VOLTAGE-DEPENDENT CALCIUM CHANNEL SUBUNIT ALPHA-2/DELTA-RELATED"/>
    <property type="match status" value="1"/>
</dbReference>
<keyword evidence="4" id="KW-1185">Reference proteome</keyword>
<gene>
    <name evidence="3" type="ORF">G4223_09340</name>
</gene>
<organism evidence="3 4">
    <name type="scientific">Magnetospirillum aberrantis SpK</name>
    <dbReference type="NCBI Taxonomy" id="908842"/>
    <lineage>
        <taxon>Bacteria</taxon>
        <taxon>Pseudomonadati</taxon>
        <taxon>Pseudomonadota</taxon>
        <taxon>Alphaproteobacteria</taxon>
        <taxon>Rhodospirillales</taxon>
        <taxon>Rhodospirillaceae</taxon>
        <taxon>Magnetospirillum</taxon>
    </lineage>
</organism>
<protein>
    <submittedName>
        <fullName evidence="3">DUF3520 domain-containing protein</fullName>
    </submittedName>
</protein>
<evidence type="ECO:0000256" key="1">
    <source>
        <dbReference type="SAM" id="SignalP"/>
    </source>
</evidence>
<dbReference type="SUPFAM" id="SSF53300">
    <property type="entry name" value="vWA-like"/>
    <property type="match status" value="1"/>
</dbReference>
<dbReference type="Pfam" id="PF00092">
    <property type="entry name" value="VWA"/>
    <property type="match status" value="1"/>
</dbReference>
<keyword evidence="1" id="KW-0732">Signal</keyword>
<dbReference type="Pfam" id="PF12450">
    <property type="entry name" value="vWF_A"/>
    <property type="match status" value="1"/>
</dbReference>
<dbReference type="PANTHER" id="PTHR10166:SF37">
    <property type="entry name" value="STOLID, ISOFORM H"/>
    <property type="match status" value="1"/>
</dbReference>
<dbReference type="Gene3D" id="3.40.50.410">
    <property type="entry name" value="von Willebrand factor, type A domain"/>
    <property type="match status" value="1"/>
</dbReference>
<dbReference type="InterPro" id="IPR002035">
    <property type="entry name" value="VWF_A"/>
</dbReference>
<proteinExistence type="predicted"/>
<dbReference type="Proteomes" id="UP000480684">
    <property type="component" value="Unassembled WGS sequence"/>
</dbReference>
<feature type="chain" id="PRO_5028908646" evidence="1">
    <location>
        <begin position="21"/>
        <end position="537"/>
    </location>
</feature>
<dbReference type="RefSeq" id="WP_163678340.1">
    <property type="nucleotide sequence ID" value="NZ_JAAIYP010000036.1"/>
</dbReference>
<dbReference type="InterPro" id="IPR021908">
    <property type="entry name" value="YfbK_C"/>
</dbReference>
<name>A0A7C9UZF7_9PROT</name>
<dbReference type="PROSITE" id="PS51257">
    <property type="entry name" value="PROKAR_LIPOPROTEIN"/>
    <property type="match status" value="1"/>
</dbReference>
<dbReference type="Pfam" id="PF12034">
    <property type="entry name" value="YfbK_C"/>
    <property type="match status" value="1"/>
</dbReference>
<comment type="caution">
    <text evidence="3">The sequence shown here is derived from an EMBL/GenBank/DDBJ whole genome shotgun (WGS) entry which is preliminary data.</text>
</comment>
<dbReference type="InterPro" id="IPR022156">
    <property type="entry name" value="Uncharacterised_YfbK_N"/>
</dbReference>
<dbReference type="InterPro" id="IPR036465">
    <property type="entry name" value="vWFA_dom_sf"/>
</dbReference>
<dbReference type="PROSITE" id="PS50234">
    <property type="entry name" value="VWFA"/>
    <property type="match status" value="1"/>
</dbReference>
<dbReference type="SMART" id="SM00327">
    <property type="entry name" value="VWA"/>
    <property type="match status" value="1"/>
</dbReference>
<dbReference type="AlphaFoldDB" id="A0A7C9UZF7"/>
<dbReference type="InterPro" id="IPR051173">
    <property type="entry name" value="Ca_channel_alpha-2/delta"/>
</dbReference>